<dbReference type="EMBL" id="QCYK01000002">
    <property type="protein sequence ID" value="PUZ24763.1"/>
    <property type="molecule type" value="Genomic_DNA"/>
</dbReference>
<keyword evidence="5 6" id="KW-0472">Membrane</keyword>
<dbReference type="RefSeq" id="WP_108686604.1">
    <property type="nucleotide sequence ID" value="NZ_QCYK01000002.1"/>
</dbReference>
<dbReference type="PANTHER" id="PTHR36115:SF4">
    <property type="entry name" value="MEMBRANE PROTEIN"/>
    <property type="match status" value="1"/>
</dbReference>
<comment type="subcellular location">
    <subcellularLocation>
        <location evidence="1">Cell membrane</location>
        <topology evidence="1">Multi-pass membrane protein</topology>
    </subcellularLocation>
</comment>
<keyword evidence="2" id="KW-1003">Cell membrane</keyword>
<feature type="transmembrane region" description="Helical" evidence="6">
    <location>
        <begin position="33"/>
        <end position="57"/>
    </location>
</feature>
<dbReference type="PANTHER" id="PTHR36115">
    <property type="entry name" value="PROLINE-RICH ANTIGEN HOMOLOG-RELATED"/>
    <property type="match status" value="1"/>
</dbReference>
<dbReference type="InterPro" id="IPR010432">
    <property type="entry name" value="RDD"/>
</dbReference>
<dbReference type="InterPro" id="IPR051791">
    <property type="entry name" value="Pra-immunoreactive"/>
</dbReference>
<evidence type="ECO:0000259" key="7">
    <source>
        <dbReference type="Pfam" id="PF06271"/>
    </source>
</evidence>
<evidence type="ECO:0000256" key="1">
    <source>
        <dbReference type="ARBA" id="ARBA00004651"/>
    </source>
</evidence>
<dbReference type="Proteomes" id="UP000244450">
    <property type="component" value="Unassembled WGS sequence"/>
</dbReference>
<dbReference type="OrthoDB" id="762068at2"/>
<dbReference type="GO" id="GO:0005886">
    <property type="term" value="C:plasma membrane"/>
    <property type="evidence" value="ECO:0007669"/>
    <property type="project" value="UniProtKB-SubCell"/>
</dbReference>
<evidence type="ECO:0000313" key="8">
    <source>
        <dbReference type="EMBL" id="PUZ24763.1"/>
    </source>
</evidence>
<keyword evidence="4 6" id="KW-1133">Transmembrane helix</keyword>
<keyword evidence="3 6" id="KW-0812">Transmembrane</keyword>
<evidence type="ECO:0000313" key="9">
    <source>
        <dbReference type="Proteomes" id="UP000244450"/>
    </source>
</evidence>
<name>A0A2T7BEV7_9BACT</name>
<evidence type="ECO:0000256" key="3">
    <source>
        <dbReference type="ARBA" id="ARBA00022692"/>
    </source>
</evidence>
<feature type="transmembrane region" description="Helical" evidence="6">
    <location>
        <begin position="77"/>
        <end position="99"/>
    </location>
</feature>
<accession>A0A2T7BEV7</accession>
<feature type="domain" description="RDD" evidence="7">
    <location>
        <begin position="29"/>
        <end position="150"/>
    </location>
</feature>
<dbReference type="Pfam" id="PF06271">
    <property type="entry name" value="RDD"/>
    <property type="match status" value="1"/>
</dbReference>
<proteinExistence type="predicted"/>
<dbReference type="AlphaFoldDB" id="A0A2T7BEV7"/>
<evidence type="ECO:0000256" key="6">
    <source>
        <dbReference type="SAM" id="Phobius"/>
    </source>
</evidence>
<reference evidence="8 9" key="1">
    <citation type="submission" date="2018-04" db="EMBL/GenBank/DDBJ databases">
        <title>Chitinophaga fuyangensis sp. nov., isolated from soil in a chemical factory.</title>
        <authorList>
            <person name="Chen K."/>
        </authorList>
    </citation>
    <scope>NUCLEOTIDE SEQUENCE [LARGE SCALE GENOMIC DNA]</scope>
    <source>
        <strain evidence="8 9">LY-1</strain>
    </source>
</reference>
<evidence type="ECO:0000256" key="4">
    <source>
        <dbReference type="ARBA" id="ARBA00022989"/>
    </source>
</evidence>
<evidence type="ECO:0000256" key="2">
    <source>
        <dbReference type="ARBA" id="ARBA00022475"/>
    </source>
</evidence>
<protein>
    <recommendedName>
        <fullName evidence="7">RDD domain-containing protein</fullName>
    </recommendedName>
</protein>
<organism evidence="8 9">
    <name type="scientific">Chitinophaga parva</name>
    <dbReference type="NCBI Taxonomy" id="2169414"/>
    <lineage>
        <taxon>Bacteria</taxon>
        <taxon>Pseudomonadati</taxon>
        <taxon>Bacteroidota</taxon>
        <taxon>Chitinophagia</taxon>
        <taxon>Chitinophagales</taxon>
        <taxon>Chitinophagaceae</taxon>
        <taxon>Chitinophaga</taxon>
    </lineage>
</organism>
<comment type="caution">
    <text evidence="8">The sequence shown here is derived from an EMBL/GenBank/DDBJ whole genome shotgun (WGS) entry which is preliminary data.</text>
</comment>
<keyword evidence="9" id="KW-1185">Reference proteome</keyword>
<gene>
    <name evidence="8" type="ORF">DCC81_10505</name>
</gene>
<sequence>MNENYLSPENSVLGDLGAENVLPVRKRVRLANFLLDLIVLAFVGNMINGLLVMIGLYNATSYPVYTPGGDLGEFYASYMPMFYAMMLRGTIINIAYYTLTEWLLKGQTIGKLITGTQAVNNRDFAPVNFTQALVRSLCRHIPLEFIFCLFMQPWHDTISGTLVIKKKK</sequence>
<evidence type="ECO:0000256" key="5">
    <source>
        <dbReference type="ARBA" id="ARBA00023136"/>
    </source>
</evidence>